<dbReference type="SUPFAM" id="SSF53927">
    <property type="entry name" value="Cytidine deaminase-like"/>
    <property type="match status" value="1"/>
</dbReference>
<evidence type="ECO:0000256" key="3">
    <source>
        <dbReference type="ARBA" id="ARBA00022723"/>
    </source>
</evidence>
<dbReference type="InterPro" id="IPR016193">
    <property type="entry name" value="Cytidine_deaminase-like"/>
</dbReference>
<dbReference type="PANTHER" id="PTHR11086:SF18">
    <property type="entry name" value="DEOXYCYTIDYLATE DEAMINASE"/>
    <property type="match status" value="1"/>
</dbReference>
<accession>A0A6C0FCE9</accession>
<sequence length="149" mass="16799">MKNDVDTDSNQQRVRPSWTEYFKTIVDVTATRSPCKRLQVGCLLVKDNRIVSQGYNGFLPGCSHESKVEDGHEQATVHAEQNAITDCAKRGVSCNGADAYITHYPCVNCMKLLCASGIRNIYYIHNYKNDPLVVYFLNESSTMETLKQI</sequence>
<evidence type="ECO:0000256" key="4">
    <source>
        <dbReference type="ARBA" id="ARBA00022801"/>
    </source>
</evidence>
<keyword evidence="5" id="KW-0862">Zinc</keyword>
<keyword evidence="3" id="KW-0479">Metal-binding</keyword>
<proteinExistence type="inferred from homology"/>
<dbReference type="InterPro" id="IPR016192">
    <property type="entry name" value="APOBEC/CMP_deaminase_Zn-bd"/>
</dbReference>
<dbReference type="AlphaFoldDB" id="A0A6C0FCE9"/>
<evidence type="ECO:0000259" key="6">
    <source>
        <dbReference type="PROSITE" id="PS51747"/>
    </source>
</evidence>
<protein>
    <recommendedName>
        <fullName evidence="6">CMP/dCMP-type deaminase domain-containing protein</fullName>
    </recommendedName>
</protein>
<dbReference type="Gene3D" id="3.40.140.10">
    <property type="entry name" value="Cytidine Deaminase, domain 2"/>
    <property type="match status" value="1"/>
</dbReference>
<evidence type="ECO:0000256" key="1">
    <source>
        <dbReference type="ARBA" id="ARBA00001947"/>
    </source>
</evidence>
<dbReference type="InterPro" id="IPR015517">
    <property type="entry name" value="dCMP_deaminase-rel"/>
</dbReference>
<dbReference type="PROSITE" id="PS51747">
    <property type="entry name" value="CYT_DCMP_DEAMINASES_2"/>
    <property type="match status" value="1"/>
</dbReference>
<dbReference type="PROSITE" id="PS00903">
    <property type="entry name" value="CYT_DCMP_DEAMINASES_1"/>
    <property type="match status" value="1"/>
</dbReference>
<dbReference type="GO" id="GO:0004132">
    <property type="term" value="F:dCMP deaminase activity"/>
    <property type="evidence" value="ECO:0007669"/>
    <property type="project" value="InterPro"/>
</dbReference>
<dbReference type="PANTHER" id="PTHR11086">
    <property type="entry name" value="DEOXYCYTIDYLATE DEAMINASE-RELATED"/>
    <property type="match status" value="1"/>
</dbReference>
<evidence type="ECO:0000256" key="5">
    <source>
        <dbReference type="ARBA" id="ARBA00022833"/>
    </source>
</evidence>
<dbReference type="Pfam" id="PF00383">
    <property type="entry name" value="dCMP_cyt_deam_1"/>
    <property type="match status" value="1"/>
</dbReference>
<dbReference type="GO" id="GO:0005737">
    <property type="term" value="C:cytoplasm"/>
    <property type="evidence" value="ECO:0007669"/>
    <property type="project" value="TreeGrafter"/>
</dbReference>
<dbReference type="InterPro" id="IPR035105">
    <property type="entry name" value="Deoxycytidylate_deaminase_dom"/>
</dbReference>
<evidence type="ECO:0000313" key="7">
    <source>
        <dbReference type="EMBL" id="QHT38892.1"/>
    </source>
</evidence>
<dbReference type="GO" id="GO:0008270">
    <property type="term" value="F:zinc ion binding"/>
    <property type="evidence" value="ECO:0007669"/>
    <property type="project" value="InterPro"/>
</dbReference>
<keyword evidence="4" id="KW-0378">Hydrolase</keyword>
<name>A0A6C0FCE9_9ZZZZ</name>
<evidence type="ECO:0000256" key="2">
    <source>
        <dbReference type="ARBA" id="ARBA00006576"/>
    </source>
</evidence>
<comment type="cofactor">
    <cofactor evidence="1">
        <name>Zn(2+)</name>
        <dbReference type="ChEBI" id="CHEBI:29105"/>
    </cofactor>
</comment>
<comment type="similarity">
    <text evidence="2">Belongs to the cytidine and deoxycytidylate deaminase family.</text>
</comment>
<dbReference type="EMBL" id="MN738836">
    <property type="protein sequence ID" value="QHT38892.1"/>
    <property type="molecule type" value="Genomic_DNA"/>
</dbReference>
<dbReference type="PIRSF" id="PIRSF006019">
    <property type="entry name" value="dCMP_deaminase"/>
    <property type="match status" value="1"/>
</dbReference>
<feature type="domain" description="CMP/dCMP-type deaminase" evidence="6">
    <location>
        <begin position="17"/>
        <end position="149"/>
    </location>
</feature>
<organism evidence="7">
    <name type="scientific">viral metagenome</name>
    <dbReference type="NCBI Taxonomy" id="1070528"/>
    <lineage>
        <taxon>unclassified sequences</taxon>
        <taxon>metagenomes</taxon>
        <taxon>organismal metagenomes</taxon>
    </lineage>
</organism>
<dbReference type="GO" id="GO:0006220">
    <property type="term" value="P:pyrimidine nucleotide metabolic process"/>
    <property type="evidence" value="ECO:0007669"/>
    <property type="project" value="InterPro"/>
</dbReference>
<reference evidence="7" key="1">
    <citation type="journal article" date="2020" name="Nature">
        <title>Giant virus diversity and host interactions through global metagenomics.</title>
        <authorList>
            <person name="Schulz F."/>
            <person name="Roux S."/>
            <person name="Paez-Espino D."/>
            <person name="Jungbluth S."/>
            <person name="Walsh D.A."/>
            <person name="Denef V.J."/>
            <person name="McMahon K.D."/>
            <person name="Konstantinidis K.T."/>
            <person name="Eloe-Fadrosh E.A."/>
            <person name="Kyrpides N.C."/>
            <person name="Woyke T."/>
        </authorList>
    </citation>
    <scope>NUCLEOTIDE SEQUENCE</scope>
    <source>
        <strain evidence="7">GVMAG-S-ERX556106-38</strain>
    </source>
</reference>
<dbReference type="InterPro" id="IPR002125">
    <property type="entry name" value="CMP_dCMP_dom"/>
</dbReference>
<dbReference type="InterPro" id="IPR016473">
    <property type="entry name" value="dCMP_deaminase"/>
</dbReference>
<dbReference type="CDD" id="cd01286">
    <property type="entry name" value="deoxycytidylate_deaminase"/>
    <property type="match status" value="1"/>
</dbReference>